<dbReference type="GO" id="GO:0030125">
    <property type="term" value="C:clathrin vesicle coat"/>
    <property type="evidence" value="ECO:0007669"/>
    <property type="project" value="TreeGrafter"/>
</dbReference>
<feature type="region of interest" description="Disordered" evidence="6">
    <location>
        <begin position="370"/>
        <end position="435"/>
    </location>
</feature>
<evidence type="ECO:0000256" key="5">
    <source>
        <dbReference type="ARBA" id="ARBA00023121"/>
    </source>
</evidence>
<gene>
    <name evidence="8" type="ORF">WOLCODRAFT_142111</name>
</gene>
<feature type="compositionally biased region" description="Polar residues" evidence="6">
    <location>
        <begin position="425"/>
        <end position="435"/>
    </location>
</feature>
<keyword evidence="3" id="KW-0963">Cytoplasm</keyword>
<proteinExistence type="inferred from homology"/>
<dbReference type="GO" id="GO:0005886">
    <property type="term" value="C:plasma membrane"/>
    <property type="evidence" value="ECO:0007669"/>
    <property type="project" value="TreeGrafter"/>
</dbReference>
<reference evidence="8 9" key="1">
    <citation type="journal article" date="2012" name="Science">
        <title>The Paleozoic origin of enzymatic lignin decomposition reconstructed from 31 fungal genomes.</title>
        <authorList>
            <person name="Floudas D."/>
            <person name="Binder M."/>
            <person name="Riley R."/>
            <person name="Barry K."/>
            <person name="Blanchette R.A."/>
            <person name="Henrissat B."/>
            <person name="Martinez A.T."/>
            <person name="Otillar R."/>
            <person name="Spatafora J.W."/>
            <person name="Yadav J.S."/>
            <person name="Aerts A."/>
            <person name="Benoit I."/>
            <person name="Boyd A."/>
            <person name="Carlson A."/>
            <person name="Copeland A."/>
            <person name="Coutinho P.M."/>
            <person name="de Vries R.P."/>
            <person name="Ferreira P."/>
            <person name="Findley K."/>
            <person name="Foster B."/>
            <person name="Gaskell J."/>
            <person name="Glotzer D."/>
            <person name="Gorecki P."/>
            <person name="Heitman J."/>
            <person name="Hesse C."/>
            <person name="Hori C."/>
            <person name="Igarashi K."/>
            <person name="Jurgens J.A."/>
            <person name="Kallen N."/>
            <person name="Kersten P."/>
            <person name="Kohler A."/>
            <person name="Kuees U."/>
            <person name="Kumar T.K.A."/>
            <person name="Kuo A."/>
            <person name="LaButti K."/>
            <person name="Larrondo L.F."/>
            <person name="Lindquist E."/>
            <person name="Ling A."/>
            <person name="Lombard V."/>
            <person name="Lucas S."/>
            <person name="Lundell T."/>
            <person name="Martin R."/>
            <person name="McLaughlin D.J."/>
            <person name="Morgenstern I."/>
            <person name="Morin E."/>
            <person name="Murat C."/>
            <person name="Nagy L.G."/>
            <person name="Nolan M."/>
            <person name="Ohm R.A."/>
            <person name="Patyshakuliyeva A."/>
            <person name="Rokas A."/>
            <person name="Ruiz-Duenas F.J."/>
            <person name="Sabat G."/>
            <person name="Salamov A."/>
            <person name="Samejima M."/>
            <person name="Schmutz J."/>
            <person name="Slot J.C."/>
            <person name="St John F."/>
            <person name="Stenlid J."/>
            <person name="Sun H."/>
            <person name="Sun S."/>
            <person name="Syed K."/>
            <person name="Tsang A."/>
            <person name="Wiebenga A."/>
            <person name="Young D."/>
            <person name="Pisabarro A."/>
            <person name="Eastwood D.C."/>
            <person name="Martin F."/>
            <person name="Cullen D."/>
            <person name="Grigoriev I.V."/>
            <person name="Hibbett D.S."/>
        </authorList>
    </citation>
    <scope>NUCLEOTIDE SEQUENCE [LARGE SCALE GENOMIC DNA]</scope>
    <source>
        <strain evidence="8 9">MD-104</strain>
    </source>
</reference>
<dbReference type="GO" id="GO:0005543">
    <property type="term" value="F:phospholipid binding"/>
    <property type="evidence" value="ECO:0007669"/>
    <property type="project" value="TreeGrafter"/>
</dbReference>
<comment type="subcellular location">
    <subcellularLocation>
        <location evidence="1">Cytoplasm</location>
    </subcellularLocation>
</comment>
<dbReference type="InterPro" id="IPR013809">
    <property type="entry name" value="ENTH"/>
</dbReference>
<dbReference type="PANTHER" id="PTHR12276">
    <property type="entry name" value="EPSIN/ENT-RELATED"/>
    <property type="match status" value="1"/>
</dbReference>
<dbReference type="InterPro" id="IPR008942">
    <property type="entry name" value="ENTH_VHS"/>
</dbReference>
<dbReference type="Pfam" id="PF01417">
    <property type="entry name" value="ENTH"/>
    <property type="match status" value="1"/>
</dbReference>
<sequence>MSTLTHYGKGALRVAKNYTKGYTHTQAKVRDVTSNDPWPSSGRQMHEIAQLTYNQDDFIEIMEVLDKRLNDKGKNWRHVFKSLTLLDYLLHSGSENVILYFKDNIYIIKTLREFQYVDDSDKDQGANVRQKAKDIVNLLQDETRLRHERRTRAQMYQRMSRGARGSDDSDVTDDENIARRSIIPGRRANREDDEDLRRAIEESRRSTEREHATAEERDLQRAIQLSKEDEEKRLKALGNSNLILFDEQQQTAQTNQQPLIDATLPLQYATTGIQPQYTAMLLQPQFTSFNPFQQQAQQEMLQAQYMQQQAELLTMQQAQQAQQAQELALQAQLQQAQQEEWLRQQQLQQQMQPIVPQPTSIRIGSNNPFAAALASPSSPFPRAAASAGPQLQQSSSGVEFNITGTYANRDNTSSAPPSSYQQPAVTGTRSTSWPEQQHAHLASLFANRTDDGVDTFGNVGSLRFISTEAGRVVAQKTGAANHNPFLQQSQQARQQSEGSLINF</sequence>
<feature type="compositionally biased region" description="Low complexity" evidence="6">
    <location>
        <begin position="413"/>
        <end position="424"/>
    </location>
</feature>
<keyword evidence="5" id="KW-0446">Lipid-binding</keyword>
<dbReference type="SMART" id="SM00726">
    <property type="entry name" value="UIM"/>
    <property type="match status" value="2"/>
</dbReference>
<evidence type="ECO:0000259" key="7">
    <source>
        <dbReference type="PROSITE" id="PS50942"/>
    </source>
</evidence>
<dbReference type="SMART" id="SM00273">
    <property type="entry name" value="ENTH"/>
    <property type="match status" value="1"/>
</dbReference>
<organism evidence="8 9">
    <name type="scientific">Wolfiporia cocos (strain MD-104)</name>
    <name type="common">Brown rot fungus</name>
    <dbReference type="NCBI Taxonomy" id="742152"/>
    <lineage>
        <taxon>Eukaryota</taxon>
        <taxon>Fungi</taxon>
        <taxon>Dikarya</taxon>
        <taxon>Basidiomycota</taxon>
        <taxon>Agaricomycotina</taxon>
        <taxon>Agaricomycetes</taxon>
        <taxon>Polyporales</taxon>
        <taxon>Phaeolaceae</taxon>
        <taxon>Wolfiporia</taxon>
    </lineage>
</organism>
<dbReference type="STRING" id="742152.A0A2H3IY44"/>
<dbReference type="GO" id="GO:0030276">
    <property type="term" value="F:clathrin binding"/>
    <property type="evidence" value="ECO:0007669"/>
    <property type="project" value="TreeGrafter"/>
</dbReference>
<dbReference type="GO" id="GO:0007015">
    <property type="term" value="P:actin filament organization"/>
    <property type="evidence" value="ECO:0007669"/>
    <property type="project" value="TreeGrafter"/>
</dbReference>
<keyword evidence="4" id="KW-0597">Phosphoprotein</keyword>
<dbReference type="Gene3D" id="1.25.40.90">
    <property type="match status" value="1"/>
</dbReference>
<dbReference type="SUPFAM" id="SSF48464">
    <property type="entry name" value="ENTH/VHS domain"/>
    <property type="match status" value="1"/>
</dbReference>
<dbReference type="Proteomes" id="UP000218811">
    <property type="component" value="Unassembled WGS sequence"/>
</dbReference>
<protein>
    <submittedName>
        <fullName evidence="8">ENTH-domain-containing protein</fullName>
    </submittedName>
</protein>
<dbReference type="CDD" id="cd16991">
    <property type="entry name" value="ENTH_Ent1_Ent2"/>
    <property type="match status" value="1"/>
</dbReference>
<dbReference type="PROSITE" id="PS50942">
    <property type="entry name" value="ENTH"/>
    <property type="match status" value="1"/>
</dbReference>
<evidence type="ECO:0000256" key="1">
    <source>
        <dbReference type="ARBA" id="ARBA00004496"/>
    </source>
</evidence>
<accession>A0A2H3IY44</accession>
<evidence type="ECO:0000256" key="6">
    <source>
        <dbReference type="SAM" id="MobiDB-lite"/>
    </source>
</evidence>
<dbReference type="AlphaFoldDB" id="A0A2H3IY44"/>
<dbReference type="FunFam" id="1.25.40.90:FF:000006">
    <property type="entry name" value="Clathrin interactor 1"/>
    <property type="match status" value="1"/>
</dbReference>
<evidence type="ECO:0000313" key="9">
    <source>
        <dbReference type="Proteomes" id="UP000218811"/>
    </source>
</evidence>
<comment type="similarity">
    <text evidence="2">Belongs to the epsin family.</text>
</comment>
<dbReference type="GO" id="GO:0006897">
    <property type="term" value="P:endocytosis"/>
    <property type="evidence" value="ECO:0007669"/>
    <property type="project" value="TreeGrafter"/>
</dbReference>
<feature type="region of interest" description="Disordered" evidence="6">
    <location>
        <begin position="149"/>
        <end position="195"/>
    </location>
</feature>
<keyword evidence="9" id="KW-1185">Reference proteome</keyword>
<dbReference type="GO" id="GO:0005768">
    <property type="term" value="C:endosome"/>
    <property type="evidence" value="ECO:0007669"/>
    <property type="project" value="TreeGrafter"/>
</dbReference>
<dbReference type="OMA" id="STEFYDI"/>
<evidence type="ECO:0000256" key="2">
    <source>
        <dbReference type="ARBA" id="ARBA00010130"/>
    </source>
</evidence>
<evidence type="ECO:0000256" key="4">
    <source>
        <dbReference type="ARBA" id="ARBA00022553"/>
    </source>
</evidence>
<feature type="compositionally biased region" description="Polar residues" evidence="6">
    <location>
        <begin position="389"/>
        <end position="412"/>
    </location>
</feature>
<dbReference type="PANTHER" id="PTHR12276:SF110">
    <property type="entry name" value="EPSIN-1-RELATED"/>
    <property type="match status" value="1"/>
</dbReference>
<dbReference type="PROSITE" id="PS50330">
    <property type="entry name" value="UIM"/>
    <property type="match status" value="2"/>
</dbReference>
<dbReference type="OrthoDB" id="4033880at2759"/>
<dbReference type="InterPro" id="IPR003903">
    <property type="entry name" value="UIM_dom"/>
</dbReference>
<evidence type="ECO:0000313" key="8">
    <source>
        <dbReference type="EMBL" id="PCH34365.1"/>
    </source>
</evidence>
<feature type="compositionally biased region" description="Low complexity" evidence="6">
    <location>
        <begin position="370"/>
        <end position="387"/>
    </location>
</feature>
<dbReference type="EMBL" id="KB467831">
    <property type="protein sequence ID" value="PCH34365.1"/>
    <property type="molecule type" value="Genomic_DNA"/>
</dbReference>
<evidence type="ECO:0000256" key="3">
    <source>
        <dbReference type="ARBA" id="ARBA00022490"/>
    </source>
</evidence>
<name>A0A2H3IY44_WOLCO</name>
<feature type="domain" description="ENTH" evidence="7">
    <location>
        <begin position="17"/>
        <end position="149"/>
    </location>
</feature>